<sequence length="121" mass="13625">MTTEQNNDQSSNTLIVNGEPLALDKHGYLLDINQWNDNVAKAFAKQEGIELNEAHWEIIYFVREFYQTYDTSPAIRALVNAMKIKFGPQVGNSRYLQRLFPDGPAKLASKLAGLPKPAKCL</sequence>
<organism evidence="4 5">
    <name type="scientific">Glaciecola siphonariae</name>
    <dbReference type="NCBI Taxonomy" id="521012"/>
    <lineage>
        <taxon>Bacteria</taxon>
        <taxon>Pseudomonadati</taxon>
        <taxon>Pseudomonadota</taxon>
        <taxon>Gammaproteobacteria</taxon>
        <taxon>Alteromonadales</taxon>
        <taxon>Alteromonadaceae</taxon>
        <taxon>Glaciecola</taxon>
    </lineage>
</organism>
<dbReference type="InterPro" id="IPR042072">
    <property type="entry name" value="DsrC-like_C"/>
</dbReference>
<evidence type="ECO:0000313" key="4">
    <source>
        <dbReference type="EMBL" id="MFC4699337.1"/>
    </source>
</evidence>
<keyword evidence="3" id="KW-0808">Transferase</keyword>
<gene>
    <name evidence="4" type="ORF">ACFO4O_04080</name>
</gene>
<reference evidence="5" key="1">
    <citation type="journal article" date="2019" name="Int. J. Syst. Evol. Microbiol.">
        <title>The Global Catalogue of Microorganisms (GCM) 10K type strain sequencing project: providing services to taxonomists for standard genome sequencing and annotation.</title>
        <authorList>
            <consortium name="The Broad Institute Genomics Platform"/>
            <consortium name="The Broad Institute Genome Sequencing Center for Infectious Disease"/>
            <person name="Wu L."/>
            <person name="Ma J."/>
        </authorList>
    </citation>
    <scope>NUCLEOTIDE SEQUENCE [LARGE SCALE GENOMIC DNA]</scope>
    <source>
        <strain evidence="5">KACC 12507</strain>
    </source>
</reference>
<dbReference type="RefSeq" id="WP_382406086.1">
    <property type="nucleotide sequence ID" value="NZ_JBHSGU010000002.1"/>
</dbReference>
<accession>A0ABV9LS60</accession>
<evidence type="ECO:0000256" key="3">
    <source>
        <dbReference type="PIRNR" id="PIRNR006223"/>
    </source>
</evidence>
<evidence type="ECO:0000256" key="2">
    <source>
        <dbReference type="ARBA" id="ARBA00022490"/>
    </source>
</evidence>
<dbReference type="PIRSF" id="PIRSF006223">
    <property type="entry name" value="DsrC_TusE"/>
    <property type="match status" value="1"/>
</dbReference>
<evidence type="ECO:0000256" key="1">
    <source>
        <dbReference type="ARBA" id="ARBA00004496"/>
    </source>
</evidence>
<name>A0ABV9LS60_9ALTE</name>
<dbReference type="InterPro" id="IPR007453">
    <property type="entry name" value="DsrC/TusE"/>
</dbReference>
<keyword evidence="5" id="KW-1185">Reference proteome</keyword>
<dbReference type="EC" id="2.8.1.-" evidence="3"/>
<comment type="subcellular location">
    <subcellularLocation>
        <location evidence="1">Cytoplasm</location>
    </subcellularLocation>
</comment>
<dbReference type="SUPFAM" id="SSF69721">
    <property type="entry name" value="DsrC, the gamma subunit of dissimilatory sulfite reductase"/>
    <property type="match status" value="1"/>
</dbReference>
<dbReference type="NCBIfam" id="TIGR03342">
    <property type="entry name" value="dsrC_tusE_dsvC"/>
    <property type="match status" value="1"/>
</dbReference>
<comment type="caution">
    <text evidence="4">The sequence shown here is derived from an EMBL/GenBank/DDBJ whole genome shotgun (WGS) entry which is preliminary data.</text>
</comment>
<protein>
    <recommendedName>
        <fullName evidence="3">Sulfurtransferase</fullName>
        <ecNumber evidence="3">2.8.1.-</ecNumber>
    </recommendedName>
</protein>
<comment type="similarity">
    <text evidence="3">Belongs to the dsrC/tusE family.</text>
</comment>
<dbReference type="Pfam" id="PF04358">
    <property type="entry name" value="DsrC"/>
    <property type="match status" value="1"/>
</dbReference>
<comment type="function">
    <text evidence="3">Part of a sulfur-relay system.</text>
</comment>
<dbReference type="PANTHER" id="PTHR37010:SF1">
    <property type="entry name" value="SULFURTRANSFERASE TUSE"/>
    <property type="match status" value="1"/>
</dbReference>
<keyword evidence="2" id="KW-0963">Cytoplasm</keyword>
<evidence type="ECO:0000313" key="5">
    <source>
        <dbReference type="Proteomes" id="UP001595897"/>
    </source>
</evidence>
<proteinExistence type="inferred from homology"/>
<dbReference type="Gene3D" id="3.30.1420.10">
    <property type="match status" value="1"/>
</dbReference>
<dbReference type="Proteomes" id="UP001595897">
    <property type="component" value="Unassembled WGS sequence"/>
</dbReference>
<dbReference type="InterPro" id="IPR025526">
    <property type="entry name" value="DsrC-like_dom_sf"/>
</dbReference>
<dbReference type="Gene3D" id="1.10.10.370">
    <property type="entry name" value="DsrC-like protein, C-terminal domain"/>
    <property type="match status" value="1"/>
</dbReference>
<dbReference type="PANTHER" id="PTHR37010">
    <property type="entry name" value="SULFURTRANSFERASE TUSE"/>
    <property type="match status" value="1"/>
</dbReference>
<dbReference type="EMBL" id="JBHSGU010000002">
    <property type="protein sequence ID" value="MFC4699337.1"/>
    <property type="molecule type" value="Genomic_DNA"/>
</dbReference>
<dbReference type="InterPro" id="IPR043163">
    <property type="entry name" value="DsrC-like_N"/>
</dbReference>